<gene>
    <name evidence="1" type="ORF">Q4481_03045</name>
</gene>
<dbReference type="Proteomes" id="UP001174932">
    <property type="component" value="Unassembled WGS sequence"/>
</dbReference>
<dbReference type="RefSeq" id="WP_304374808.1">
    <property type="nucleotide sequence ID" value="NZ_JAUOZU010000002.1"/>
</dbReference>
<keyword evidence="2" id="KW-1185">Reference proteome</keyword>
<proteinExistence type="predicted"/>
<name>A0ABT8YH61_9HYPH</name>
<dbReference type="EMBL" id="JAUOZU010000002">
    <property type="protein sequence ID" value="MDO6962916.1"/>
    <property type="molecule type" value="Genomic_DNA"/>
</dbReference>
<evidence type="ECO:0000313" key="1">
    <source>
        <dbReference type="EMBL" id="MDO6962916.1"/>
    </source>
</evidence>
<sequence>MAFLVIAESLSIPRSQISARRLRQANTVKTRAMQRMIGPNRYGGGIDNHQLEGMEGERENFMSTVRTIKMPTDEDFFWQLTEREAKQVAKLLEGDEFKSLPVAFRALVANFAASFRDSKKRQPRNTGYGAIKVAIERIRMTKQAQA</sequence>
<organism evidence="1 2">
    <name type="scientific">Rhizobium alvei</name>
    <dbReference type="NCBI Taxonomy" id="1132659"/>
    <lineage>
        <taxon>Bacteria</taxon>
        <taxon>Pseudomonadati</taxon>
        <taxon>Pseudomonadota</taxon>
        <taxon>Alphaproteobacteria</taxon>
        <taxon>Hyphomicrobiales</taxon>
        <taxon>Rhizobiaceae</taxon>
        <taxon>Rhizobium/Agrobacterium group</taxon>
        <taxon>Rhizobium</taxon>
    </lineage>
</organism>
<accession>A0ABT8YH61</accession>
<reference evidence="1" key="1">
    <citation type="journal article" date="2015" name="Int. J. Syst. Evol. Microbiol.">
        <title>Rhizobium alvei sp. nov., isolated from a freshwater river.</title>
        <authorList>
            <person name="Sheu S.Y."/>
            <person name="Huang H.W."/>
            <person name="Young C.C."/>
            <person name="Chen W.M."/>
        </authorList>
    </citation>
    <scope>NUCLEOTIDE SEQUENCE</scope>
    <source>
        <strain evidence="1">TNR-22</strain>
    </source>
</reference>
<protein>
    <submittedName>
        <fullName evidence="1">Uncharacterized protein</fullName>
    </submittedName>
</protein>
<comment type="caution">
    <text evidence="1">The sequence shown here is derived from an EMBL/GenBank/DDBJ whole genome shotgun (WGS) entry which is preliminary data.</text>
</comment>
<reference evidence="1" key="2">
    <citation type="submission" date="2023-07" db="EMBL/GenBank/DDBJ databases">
        <authorList>
            <person name="Shen H."/>
        </authorList>
    </citation>
    <scope>NUCLEOTIDE SEQUENCE</scope>
    <source>
        <strain evidence="1">TNR-22</strain>
    </source>
</reference>
<evidence type="ECO:0000313" key="2">
    <source>
        <dbReference type="Proteomes" id="UP001174932"/>
    </source>
</evidence>